<accession>A0ABT2WK88</accession>
<keyword evidence="1" id="KW-0732">Signal</keyword>
<dbReference type="InterPro" id="IPR004843">
    <property type="entry name" value="Calcineurin-like_PHP"/>
</dbReference>
<dbReference type="SUPFAM" id="SSF55816">
    <property type="entry name" value="5'-nucleotidase (syn. UDP-sugar hydrolase), C-terminal domain"/>
    <property type="match status" value="1"/>
</dbReference>
<dbReference type="PRINTS" id="PR01607">
    <property type="entry name" value="APYRASEFAMLY"/>
</dbReference>
<dbReference type="RefSeq" id="WP_263061569.1">
    <property type="nucleotide sequence ID" value="NZ_JAOUSE010000020.1"/>
</dbReference>
<protein>
    <submittedName>
        <fullName evidence="5">5'-nucleotidase C-terminal domain-containing protein</fullName>
    </submittedName>
</protein>
<evidence type="ECO:0000313" key="5">
    <source>
        <dbReference type="EMBL" id="MCU9594437.1"/>
    </source>
</evidence>
<keyword evidence="2" id="KW-0378">Hydrolase</keyword>
<dbReference type="InterPro" id="IPR036907">
    <property type="entry name" value="5'-Nucleotdase_C_sf"/>
</dbReference>
<dbReference type="PANTHER" id="PTHR11575:SF24">
    <property type="entry name" value="5'-NUCLEOTIDASE"/>
    <property type="match status" value="1"/>
</dbReference>
<gene>
    <name evidence="5" type="ORF">OEV82_08205</name>
</gene>
<comment type="similarity">
    <text evidence="2">Belongs to the 5'-nucleotidase family.</text>
</comment>
<sequence>MLHNNDTHANLDNVAKTVTAVKKIRMNNPNALLLHAGDVFTGTLYFHTKKGKADLQFMNLMGYDVMTFGNHEFDLGSSLEGHQALVDFVKNAKFPFVSSNIDFSRDDKFNDLYHDKISTLAQNGHIYNSIIKEVNGEKIGIFGLTTKETTTISSPGQVIFSSFIEKAKKAVKEFENMGVNKIIALTHIGFNDNAKVDNDLLLAMKVDGIDIIVGGHSHTELTEPVLIKTDVNGKAKEEPTVIVQAGEYNTNLGMLNVTFDNRGKVIEAEGDLLKIENFEEDPEAVDLLNEYKSEIYNFANQEIGVHLNHPLENPRSSNGNASVRNSETILANLITDGMLYAAKKYDEKVLMAVQNGGGIRAPIEAGPITNGKIIQVLPFGNTLSTIDLTGIELKKAFEHSVHAYPEEFGGFLHIAGGKVEFDSTKAAGKRVVAIYFIDENGDYVKIKDIETYTIVTNYFTAKGGDGYDIFQKAYEEGRVKELGKFDWDNFRQHLQRLGSANIPTNTEGRIIDVGKNYNKYKHPDKGINY</sequence>
<dbReference type="SUPFAM" id="SSF56300">
    <property type="entry name" value="Metallo-dependent phosphatases"/>
    <property type="match status" value="1"/>
</dbReference>
<comment type="caution">
    <text evidence="5">The sequence shown here is derived from an EMBL/GenBank/DDBJ whole genome shotgun (WGS) entry which is preliminary data.</text>
</comment>
<keyword evidence="6" id="KW-1185">Reference proteome</keyword>
<evidence type="ECO:0000313" key="6">
    <source>
        <dbReference type="Proteomes" id="UP001208656"/>
    </source>
</evidence>
<organism evidence="5 6">
    <name type="scientific">Pallidibacillus thermolactis</name>
    <dbReference type="NCBI Taxonomy" id="251051"/>
    <lineage>
        <taxon>Bacteria</taxon>
        <taxon>Bacillati</taxon>
        <taxon>Bacillota</taxon>
        <taxon>Bacilli</taxon>
        <taxon>Bacillales</taxon>
        <taxon>Bacillaceae</taxon>
        <taxon>Pallidibacillus</taxon>
    </lineage>
</organism>
<feature type="domain" description="5'-Nucleotidase C-terminal" evidence="4">
    <location>
        <begin position="320"/>
        <end position="471"/>
    </location>
</feature>
<dbReference type="Gene3D" id="3.60.21.10">
    <property type="match status" value="1"/>
</dbReference>
<dbReference type="Gene3D" id="3.90.780.10">
    <property type="entry name" value="5'-Nucleotidase, C-terminal domain"/>
    <property type="match status" value="1"/>
</dbReference>
<evidence type="ECO:0000259" key="4">
    <source>
        <dbReference type="Pfam" id="PF02872"/>
    </source>
</evidence>
<dbReference type="InterPro" id="IPR029052">
    <property type="entry name" value="Metallo-depent_PP-like"/>
</dbReference>
<proteinExistence type="inferred from homology"/>
<feature type="domain" description="Calcineurin-like phosphoesterase" evidence="3">
    <location>
        <begin position="2"/>
        <end position="219"/>
    </location>
</feature>
<evidence type="ECO:0000256" key="1">
    <source>
        <dbReference type="ARBA" id="ARBA00022729"/>
    </source>
</evidence>
<dbReference type="InterPro" id="IPR006179">
    <property type="entry name" value="5_nucleotidase/apyrase"/>
</dbReference>
<keyword evidence="2" id="KW-0547">Nucleotide-binding</keyword>
<dbReference type="Proteomes" id="UP001208656">
    <property type="component" value="Unassembled WGS sequence"/>
</dbReference>
<dbReference type="Pfam" id="PF00149">
    <property type="entry name" value="Metallophos"/>
    <property type="match status" value="1"/>
</dbReference>
<evidence type="ECO:0000256" key="2">
    <source>
        <dbReference type="RuleBase" id="RU362119"/>
    </source>
</evidence>
<dbReference type="InterPro" id="IPR008334">
    <property type="entry name" value="5'-Nucleotdase_C"/>
</dbReference>
<name>A0ABT2WK88_9BACI</name>
<dbReference type="EMBL" id="JAOUSE010000020">
    <property type="protein sequence ID" value="MCU9594437.1"/>
    <property type="molecule type" value="Genomic_DNA"/>
</dbReference>
<evidence type="ECO:0000259" key="3">
    <source>
        <dbReference type="Pfam" id="PF00149"/>
    </source>
</evidence>
<reference evidence="5 6" key="1">
    <citation type="submission" date="2022-10" db="EMBL/GenBank/DDBJ databases">
        <title>Description of Fervidibacillus gen. nov. in the family Fervidibacillaceae fam. nov. with two species, Fervidibacillus albus sp. nov., and Fervidibacillus halotolerans sp. nov., isolated from tidal flat sediments.</title>
        <authorList>
            <person name="Kwon K.K."/>
            <person name="Yang S.-H."/>
        </authorList>
    </citation>
    <scope>NUCLEOTIDE SEQUENCE [LARGE SCALE GENOMIC DNA]</scope>
    <source>
        <strain evidence="5 6">DSM 23332</strain>
    </source>
</reference>
<dbReference type="PANTHER" id="PTHR11575">
    <property type="entry name" value="5'-NUCLEOTIDASE-RELATED"/>
    <property type="match status" value="1"/>
</dbReference>
<dbReference type="Pfam" id="PF02872">
    <property type="entry name" value="5_nucleotid_C"/>
    <property type="match status" value="1"/>
</dbReference>